<name>A0A099I791_CLOIN</name>
<dbReference type="InterPro" id="IPR000868">
    <property type="entry name" value="Isochorismatase-like_dom"/>
</dbReference>
<keyword evidence="3" id="KW-0378">Hydrolase</keyword>
<accession>A0A099I791</accession>
<evidence type="ECO:0000313" key="3">
    <source>
        <dbReference type="EMBL" id="MCR0231189.1"/>
    </source>
</evidence>
<evidence type="ECO:0000313" key="4">
    <source>
        <dbReference type="Proteomes" id="UP000030008"/>
    </source>
</evidence>
<protein>
    <submittedName>
        <fullName evidence="2">Amidase</fullName>
    </submittedName>
    <submittedName>
        <fullName evidence="3">Cysteine hydrolase</fullName>
    </submittedName>
</protein>
<sequence>MARVSKQFLEAYKPLSTKELKDPVIFVVDMIEGFVHEGALHDEEINAATVHIEALIRDAEQRVIFIADSHPPKTREFNSYPSHCVIGTKESEVIQELQPYVQELMRKNSTNTFTCPDFQSFLTERMDSYRDIVITGCCTDICILQFALCLNAWLNEHNKTDQRIIIPLSCVDTYHIEGVHDAVSCNEFSIRNMEANGICIVSSLERED</sequence>
<dbReference type="InterPro" id="IPR044717">
    <property type="entry name" value="NIC1"/>
</dbReference>
<evidence type="ECO:0000313" key="2">
    <source>
        <dbReference type="EMBL" id="KGJ53381.1"/>
    </source>
</evidence>
<comment type="caution">
    <text evidence="2">The sequence shown here is derived from an EMBL/GenBank/DDBJ whole genome shotgun (WGS) entry which is preliminary data.</text>
</comment>
<dbReference type="SUPFAM" id="SSF52499">
    <property type="entry name" value="Isochorismatase-like hydrolases"/>
    <property type="match status" value="1"/>
</dbReference>
<dbReference type="PANTHER" id="PTHR47297">
    <property type="match status" value="1"/>
</dbReference>
<dbReference type="AlphaFoldDB" id="A0A099I791"/>
<dbReference type="RefSeq" id="WP_008819433.1">
    <property type="nucleotide sequence ID" value="NZ_AP025565.1"/>
</dbReference>
<dbReference type="Pfam" id="PF00857">
    <property type="entry name" value="Isochorismatase"/>
    <property type="match status" value="1"/>
</dbReference>
<gene>
    <name evidence="2" type="ORF">CIAN88_09415</name>
    <name evidence="3" type="ORF">MKC95_00200</name>
</gene>
<dbReference type="CDD" id="cd00431">
    <property type="entry name" value="cysteine_hydrolases"/>
    <property type="match status" value="1"/>
</dbReference>
<dbReference type="GO" id="GO:0008936">
    <property type="term" value="F:nicotinamidase activity"/>
    <property type="evidence" value="ECO:0007669"/>
    <property type="project" value="InterPro"/>
</dbReference>
<dbReference type="Proteomes" id="UP001203972">
    <property type="component" value="Unassembled WGS sequence"/>
</dbReference>
<dbReference type="InterPro" id="IPR036380">
    <property type="entry name" value="Isochorismatase-like_sf"/>
</dbReference>
<evidence type="ECO:0000259" key="1">
    <source>
        <dbReference type="Pfam" id="PF00857"/>
    </source>
</evidence>
<dbReference type="PANTHER" id="PTHR47297:SF2">
    <property type="entry name" value="OS02G0606800 PROTEIN"/>
    <property type="match status" value="1"/>
</dbReference>
<organism evidence="2 4">
    <name type="scientific">Clostridium innocuum</name>
    <dbReference type="NCBI Taxonomy" id="1522"/>
    <lineage>
        <taxon>Bacteria</taxon>
        <taxon>Bacillati</taxon>
        <taxon>Bacillota</taxon>
        <taxon>Clostridia</taxon>
        <taxon>Eubacteriales</taxon>
        <taxon>Clostridiaceae</taxon>
        <taxon>Clostridium</taxon>
    </lineage>
</organism>
<reference evidence="2 4" key="1">
    <citation type="submission" date="2014-08" db="EMBL/GenBank/DDBJ databases">
        <title>Clostridium innocuum, an unnegligible vancomycin-resistant pathogen causing extra-intestinal infections.</title>
        <authorList>
            <person name="Feng Y."/>
            <person name="Chiu C.-H."/>
        </authorList>
    </citation>
    <scope>NUCLEOTIDE SEQUENCE [LARGE SCALE GENOMIC DNA]</scope>
    <source>
        <strain evidence="2 4">AN88</strain>
    </source>
</reference>
<feature type="domain" description="Isochorismatase-like" evidence="1">
    <location>
        <begin position="24"/>
        <end position="148"/>
    </location>
</feature>
<dbReference type="EMBL" id="JQIF01000040">
    <property type="protein sequence ID" value="KGJ53381.1"/>
    <property type="molecule type" value="Genomic_DNA"/>
</dbReference>
<dbReference type="EMBL" id="JAKTMA010000001">
    <property type="protein sequence ID" value="MCR0231189.1"/>
    <property type="molecule type" value="Genomic_DNA"/>
</dbReference>
<proteinExistence type="predicted"/>
<reference evidence="3" key="2">
    <citation type="journal article" date="2022" name="Clin. Infect. Dis.">
        <title>Association between Clostridium innocuum and antibiotic-associated diarrhea in adults and children: A cross-sectional study and comparative genomics analysis.</title>
        <authorList>
            <person name="Cherny K.E."/>
            <person name="Muscat E.B."/>
            <person name="Balaji A."/>
            <person name="Mukherjee J."/>
            <person name="Ozer E.A."/>
            <person name="Angarone M.P."/>
            <person name="Hauser A.R."/>
            <person name="Sichel J.S."/>
            <person name="Amponsah E."/>
            <person name="Kociolek L.K."/>
        </authorList>
    </citation>
    <scope>NUCLEOTIDE SEQUENCE</scope>
    <source>
        <strain evidence="3">NU1-AC-029v</strain>
    </source>
</reference>
<dbReference type="GO" id="GO:0019365">
    <property type="term" value="P:pyridine nucleotide salvage"/>
    <property type="evidence" value="ECO:0007669"/>
    <property type="project" value="InterPro"/>
</dbReference>
<dbReference type="Gene3D" id="3.40.50.850">
    <property type="entry name" value="Isochorismatase-like"/>
    <property type="match status" value="1"/>
</dbReference>
<dbReference type="Proteomes" id="UP000030008">
    <property type="component" value="Unassembled WGS sequence"/>
</dbReference>